<evidence type="ECO:0000259" key="2">
    <source>
        <dbReference type="Pfam" id="PF23811"/>
    </source>
</evidence>
<keyword evidence="4" id="KW-1185">Reference proteome</keyword>
<dbReference type="InterPro" id="IPR055607">
    <property type="entry name" value="DUF7183"/>
</dbReference>
<dbReference type="RefSeq" id="YP_009954153.1">
    <property type="nucleotide sequence ID" value="NC_051629.1"/>
</dbReference>
<feature type="region of interest" description="Disordered" evidence="1">
    <location>
        <begin position="101"/>
        <end position="123"/>
    </location>
</feature>
<proteinExistence type="predicted"/>
<dbReference type="KEGG" id="vg:60325640"/>
<reference evidence="3 4" key="1">
    <citation type="submission" date="2019-07" db="EMBL/GenBank/DDBJ databases">
        <authorList>
            <person name="Divens A.M."/>
            <person name="Garlena R.A."/>
            <person name="Russell D.A."/>
            <person name="Pope W.H."/>
            <person name="Jacobs-Sera D."/>
            <person name="Hatfull G.F."/>
        </authorList>
    </citation>
    <scope>NUCLEOTIDE SEQUENCE [LARGE SCALE GENOMIC DNA]</scope>
</reference>
<sequence>MSEYLFPEDRADAVRAIAGIVGDVALNRVQPSEDLLGSIVDAVARRLTPLLPPVPEAVPSLLIEFTPAEAMRMAEVVQQRIAHPSHNPVQAVRAGLAAVNDMRASKPAPRPSTRRPAPSRSELAAPVVKARKVWRLGVAQRGTEWIDVDGDRWRWCWAACAWQYQALDSEDWVVGPNGAGYSPSGRYAPFTEVSK</sequence>
<accession>A0A5J6THR5</accession>
<organism evidence="3 4">
    <name type="scientific">Mycobacterium phage Yuna</name>
    <dbReference type="NCBI Taxonomy" id="2599885"/>
    <lineage>
        <taxon>Viruses</taxon>
        <taxon>Duplodnaviria</taxon>
        <taxon>Heunggongvirae</taxon>
        <taxon>Uroviricota</taxon>
        <taxon>Caudoviricetes</taxon>
        <taxon>Weiservirinae</taxon>
        <taxon>Anayavirus</taxon>
        <taxon>Anayavirus yuna</taxon>
    </lineage>
</organism>
<gene>
    <name evidence="3" type="primary">75</name>
    <name evidence="3" type="ORF">PBI_YUNA_75</name>
</gene>
<evidence type="ECO:0000256" key="1">
    <source>
        <dbReference type="SAM" id="MobiDB-lite"/>
    </source>
</evidence>
<evidence type="ECO:0000313" key="4">
    <source>
        <dbReference type="Proteomes" id="UP000326803"/>
    </source>
</evidence>
<name>A0A5J6THR5_9CAUD</name>
<dbReference type="EMBL" id="MN234176">
    <property type="protein sequence ID" value="QFG09457.1"/>
    <property type="molecule type" value="Genomic_DNA"/>
</dbReference>
<protein>
    <recommendedName>
        <fullName evidence="2">DUF7183 domain-containing protein</fullName>
    </recommendedName>
</protein>
<evidence type="ECO:0000313" key="3">
    <source>
        <dbReference type="EMBL" id="QFG09457.1"/>
    </source>
</evidence>
<dbReference type="GeneID" id="60325640"/>
<dbReference type="Pfam" id="PF23811">
    <property type="entry name" value="DUF7183"/>
    <property type="match status" value="1"/>
</dbReference>
<dbReference type="Proteomes" id="UP000326803">
    <property type="component" value="Segment"/>
</dbReference>
<feature type="domain" description="DUF7183" evidence="2">
    <location>
        <begin position="61"/>
        <end position="194"/>
    </location>
</feature>